<feature type="region of interest" description="Disordered" evidence="5">
    <location>
        <begin position="301"/>
        <end position="332"/>
    </location>
</feature>
<keyword evidence="8" id="KW-1185">Reference proteome</keyword>
<feature type="compositionally biased region" description="Basic and acidic residues" evidence="5">
    <location>
        <begin position="313"/>
        <end position="332"/>
    </location>
</feature>
<dbReference type="EMBL" id="JARAKH010000007">
    <property type="protein sequence ID" value="KAK8403065.1"/>
    <property type="molecule type" value="Genomic_DNA"/>
</dbReference>
<feature type="region of interest" description="Disordered" evidence="5">
    <location>
        <begin position="123"/>
        <end position="147"/>
    </location>
</feature>
<dbReference type="InterPro" id="IPR036910">
    <property type="entry name" value="HMG_box_dom_sf"/>
</dbReference>
<dbReference type="GO" id="GO:0000122">
    <property type="term" value="P:negative regulation of transcription by RNA polymerase II"/>
    <property type="evidence" value="ECO:0007669"/>
    <property type="project" value="TreeGrafter"/>
</dbReference>
<feature type="DNA-binding region" description="HMG box" evidence="4">
    <location>
        <begin position="230"/>
        <end position="298"/>
    </location>
</feature>
<gene>
    <name evidence="7" type="ORF">O3P69_000942</name>
</gene>
<feature type="compositionally biased region" description="Pro residues" evidence="5">
    <location>
        <begin position="77"/>
        <end position="87"/>
    </location>
</feature>
<comment type="subcellular location">
    <subcellularLocation>
        <location evidence="1">Nucleus</location>
    </subcellularLocation>
</comment>
<dbReference type="PROSITE" id="PS50118">
    <property type="entry name" value="HMG_BOX_2"/>
    <property type="match status" value="1"/>
</dbReference>
<dbReference type="CDD" id="cd22029">
    <property type="entry name" value="HMG-box_SoxC"/>
    <property type="match status" value="1"/>
</dbReference>
<dbReference type="GO" id="GO:0001228">
    <property type="term" value="F:DNA-binding transcription activator activity, RNA polymerase II-specific"/>
    <property type="evidence" value="ECO:0007669"/>
    <property type="project" value="TreeGrafter"/>
</dbReference>
<dbReference type="Pfam" id="PF00505">
    <property type="entry name" value="HMG_box"/>
    <property type="match status" value="1"/>
</dbReference>
<dbReference type="PANTHER" id="PTHR10270">
    <property type="entry name" value="SOX TRANSCRIPTION FACTOR"/>
    <property type="match status" value="1"/>
</dbReference>
<dbReference type="Proteomes" id="UP001487740">
    <property type="component" value="Unassembled WGS sequence"/>
</dbReference>
<dbReference type="SUPFAM" id="SSF47095">
    <property type="entry name" value="HMG-box"/>
    <property type="match status" value="1"/>
</dbReference>
<dbReference type="SMART" id="SM00398">
    <property type="entry name" value="HMG"/>
    <property type="match status" value="1"/>
</dbReference>
<evidence type="ECO:0000313" key="7">
    <source>
        <dbReference type="EMBL" id="KAK8403065.1"/>
    </source>
</evidence>
<evidence type="ECO:0000256" key="1">
    <source>
        <dbReference type="ARBA" id="ARBA00004123"/>
    </source>
</evidence>
<keyword evidence="2 4" id="KW-0238">DNA-binding</keyword>
<dbReference type="GO" id="GO:0000978">
    <property type="term" value="F:RNA polymerase II cis-regulatory region sequence-specific DNA binding"/>
    <property type="evidence" value="ECO:0007669"/>
    <property type="project" value="TreeGrafter"/>
</dbReference>
<dbReference type="Gene3D" id="1.10.30.10">
    <property type="entry name" value="High mobility group box domain"/>
    <property type="match status" value="1"/>
</dbReference>
<evidence type="ECO:0000256" key="2">
    <source>
        <dbReference type="ARBA" id="ARBA00023125"/>
    </source>
</evidence>
<accession>A0AAW0UWV2</accession>
<evidence type="ECO:0000313" key="8">
    <source>
        <dbReference type="Proteomes" id="UP001487740"/>
    </source>
</evidence>
<organism evidence="7 8">
    <name type="scientific">Scylla paramamosain</name>
    <name type="common">Mud crab</name>
    <dbReference type="NCBI Taxonomy" id="85552"/>
    <lineage>
        <taxon>Eukaryota</taxon>
        <taxon>Metazoa</taxon>
        <taxon>Ecdysozoa</taxon>
        <taxon>Arthropoda</taxon>
        <taxon>Crustacea</taxon>
        <taxon>Multicrustacea</taxon>
        <taxon>Malacostraca</taxon>
        <taxon>Eumalacostraca</taxon>
        <taxon>Eucarida</taxon>
        <taxon>Decapoda</taxon>
        <taxon>Pleocyemata</taxon>
        <taxon>Brachyura</taxon>
        <taxon>Eubrachyura</taxon>
        <taxon>Portunoidea</taxon>
        <taxon>Portunidae</taxon>
        <taxon>Portuninae</taxon>
        <taxon>Scylla</taxon>
    </lineage>
</organism>
<protein>
    <recommendedName>
        <fullName evidence="6">HMG box domain-containing protein</fullName>
    </recommendedName>
</protein>
<dbReference type="PANTHER" id="PTHR10270:SF323">
    <property type="entry name" value="TRANSCRIPTION FACTOR SOX-14-RELATED"/>
    <property type="match status" value="1"/>
</dbReference>
<evidence type="ECO:0000256" key="3">
    <source>
        <dbReference type="ARBA" id="ARBA00023242"/>
    </source>
</evidence>
<feature type="region of interest" description="Disordered" evidence="5">
    <location>
        <begin position="387"/>
        <end position="407"/>
    </location>
</feature>
<evidence type="ECO:0000256" key="5">
    <source>
        <dbReference type="SAM" id="MobiDB-lite"/>
    </source>
</evidence>
<keyword evidence="3 4" id="KW-0539">Nucleus</keyword>
<feature type="domain" description="HMG box" evidence="6">
    <location>
        <begin position="230"/>
        <end position="298"/>
    </location>
</feature>
<evidence type="ECO:0000259" key="6">
    <source>
        <dbReference type="PROSITE" id="PS50118"/>
    </source>
</evidence>
<name>A0AAW0UWV2_SCYPA</name>
<dbReference type="GO" id="GO:0030182">
    <property type="term" value="P:neuron differentiation"/>
    <property type="evidence" value="ECO:0007669"/>
    <property type="project" value="TreeGrafter"/>
</dbReference>
<dbReference type="GO" id="GO:0007420">
    <property type="term" value="P:brain development"/>
    <property type="evidence" value="ECO:0007669"/>
    <property type="project" value="TreeGrafter"/>
</dbReference>
<sequence length="580" mass="63991">MDDNPQQDEAPRCLRRARDLRVAVAVSGGGSERSVSGLGVGGRGGRVGRREGGGNVTEGEWADGGSRMFGQTDPTDPRPPARPPPLASLPELTCRGSLRPGNGDASGGQTSFVGLRSVSAEGRKGASEGWQEHLAATPPSPRHVRSLVPDRQPTYERCARRFRHFVGCESDSLWTWPVNATAKMLPNAVYERVPMHSNNSKVFGSMLVNDNSNTPYSDATQTKKHPPNHIKRPMNAFMVWSQMERREIIKYAPDMHNAEISKQLGRRWKMLSEEQRRPYREEADRLKALHNREYPNYKYRPRKKGQKAQLKGVSEKSGGKVVKAKDHTSSKDRAKNVVNVISNTRITHTQGLDVDHNKLGIKITINDDFKRTHRMPQNGVMALTPHSPPEVPASPSCELPDSPESASMYEDQPAFTYSPSVTAQYHSTSTPIVTNTPTSFTLSHSTSGQLTITSPNNIKQEPDDPLYEAVYTPQSLASPGLSSPNISESSTTPFIKTEIKTDFQNPNELQVEHATLDDLYNITDFIPISDMKVDLDSIDADIDFDAVSTSSGSHFDFSSVAEEADTLLSDTWIGGRSFLP</sequence>
<dbReference type="FunFam" id="1.10.30.10:FF:000002">
    <property type="entry name" value="transcription factor Sox-2"/>
    <property type="match status" value="1"/>
</dbReference>
<feature type="compositionally biased region" description="Low complexity" evidence="5">
    <location>
        <begin position="25"/>
        <end position="37"/>
    </location>
</feature>
<dbReference type="InterPro" id="IPR050140">
    <property type="entry name" value="SRY-related_HMG-box_TF-like"/>
</dbReference>
<evidence type="ECO:0000256" key="4">
    <source>
        <dbReference type="PROSITE-ProRule" id="PRU00267"/>
    </source>
</evidence>
<dbReference type="GO" id="GO:0005634">
    <property type="term" value="C:nucleus"/>
    <property type="evidence" value="ECO:0007669"/>
    <property type="project" value="UniProtKB-SubCell"/>
</dbReference>
<proteinExistence type="predicted"/>
<dbReference type="InterPro" id="IPR009071">
    <property type="entry name" value="HMG_box_dom"/>
</dbReference>
<reference evidence="7 8" key="1">
    <citation type="submission" date="2023-03" db="EMBL/GenBank/DDBJ databases">
        <title>High-quality genome of Scylla paramamosain provides insights in environmental adaptation.</title>
        <authorList>
            <person name="Zhang L."/>
        </authorList>
    </citation>
    <scope>NUCLEOTIDE SEQUENCE [LARGE SCALE GENOMIC DNA]</scope>
    <source>
        <strain evidence="7">LZ_2023a</strain>
        <tissue evidence="7">Muscle</tissue>
    </source>
</reference>
<feature type="region of interest" description="Disordered" evidence="5">
    <location>
        <begin position="25"/>
        <end position="111"/>
    </location>
</feature>
<dbReference type="AlphaFoldDB" id="A0AAW0UWV2"/>
<comment type="caution">
    <text evidence="7">The sequence shown here is derived from an EMBL/GenBank/DDBJ whole genome shotgun (WGS) entry which is preliminary data.</text>
</comment>